<accession>A0A7R9JY63</accession>
<dbReference type="EMBL" id="OE840593">
    <property type="protein sequence ID" value="CAD7591373.1"/>
    <property type="molecule type" value="Genomic_DNA"/>
</dbReference>
<evidence type="ECO:0000313" key="1">
    <source>
        <dbReference type="EMBL" id="CAD7591373.1"/>
    </source>
</evidence>
<gene>
    <name evidence="1" type="ORF">TGEB3V08_LOCUS4566</name>
</gene>
<evidence type="ECO:0008006" key="2">
    <source>
        <dbReference type="Google" id="ProtNLM"/>
    </source>
</evidence>
<name>A0A7R9JY63_TIMGE</name>
<dbReference type="AlphaFoldDB" id="A0A7R9JY63"/>
<protein>
    <recommendedName>
        <fullName evidence="2">Reverse transcriptase</fullName>
    </recommendedName>
</protein>
<proteinExistence type="predicted"/>
<organism evidence="1">
    <name type="scientific">Timema genevievae</name>
    <name type="common">Walking stick</name>
    <dbReference type="NCBI Taxonomy" id="629358"/>
    <lineage>
        <taxon>Eukaryota</taxon>
        <taxon>Metazoa</taxon>
        <taxon>Ecdysozoa</taxon>
        <taxon>Arthropoda</taxon>
        <taxon>Hexapoda</taxon>
        <taxon>Insecta</taxon>
        <taxon>Pterygota</taxon>
        <taxon>Neoptera</taxon>
        <taxon>Polyneoptera</taxon>
        <taxon>Phasmatodea</taxon>
        <taxon>Timematodea</taxon>
        <taxon>Timematoidea</taxon>
        <taxon>Timematidae</taxon>
        <taxon>Timema</taxon>
    </lineage>
</organism>
<sequence length="233" mass="25971">MVGITNYMDQLLKIKMDKFELSVISKAAAISALVTDVTLGPNSPEFDMNESGAVKSGMLLLNNSILDNSPTPNWKSLDVSHTSLGSNSSGEFDSQFMRLLTTPDVTTSGEAEIALLEEWQRCWEKLENKHLQPSRRLVHLITGKGPYPASLRKLGLIESENCECGEEGTLEHVVLECVFVLEAKRNYQREIQGILVGEVLRDPIYWKFLDQIVLEASDRAKTAYIDIPKEAQG</sequence>
<reference evidence="1" key="1">
    <citation type="submission" date="2020-11" db="EMBL/GenBank/DDBJ databases">
        <authorList>
            <person name="Tran Van P."/>
        </authorList>
    </citation>
    <scope>NUCLEOTIDE SEQUENCE</scope>
</reference>